<evidence type="ECO:0000256" key="1">
    <source>
        <dbReference type="SAM" id="MobiDB-lite"/>
    </source>
</evidence>
<name>A0A7H4LKH4_WHEAT</name>
<feature type="region of interest" description="Disordered" evidence="1">
    <location>
        <begin position="111"/>
        <end position="138"/>
    </location>
</feature>
<dbReference type="Proteomes" id="UP000280104">
    <property type="component" value="Chromosome II"/>
</dbReference>
<dbReference type="EMBL" id="LS480641">
    <property type="protein sequence ID" value="SPT19112.1"/>
    <property type="molecule type" value="Genomic_DNA"/>
</dbReference>
<gene>
    <name evidence="2" type="ORF">CAMPLR22A2D_LOCUS3727</name>
</gene>
<feature type="compositionally biased region" description="Basic and acidic residues" evidence="1">
    <location>
        <begin position="488"/>
        <end position="534"/>
    </location>
</feature>
<feature type="compositionally biased region" description="Acidic residues" evidence="1">
    <location>
        <begin position="204"/>
        <end position="240"/>
    </location>
</feature>
<feature type="region of interest" description="Disordered" evidence="1">
    <location>
        <begin position="488"/>
        <end position="579"/>
    </location>
</feature>
<organism evidence="2 3">
    <name type="scientific">Triticum aestivum</name>
    <name type="common">Wheat</name>
    <dbReference type="NCBI Taxonomy" id="4565"/>
    <lineage>
        <taxon>Eukaryota</taxon>
        <taxon>Viridiplantae</taxon>
        <taxon>Streptophyta</taxon>
        <taxon>Embryophyta</taxon>
        <taxon>Tracheophyta</taxon>
        <taxon>Spermatophyta</taxon>
        <taxon>Magnoliopsida</taxon>
        <taxon>Liliopsida</taxon>
        <taxon>Poales</taxon>
        <taxon>Poaceae</taxon>
        <taxon>BOP clade</taxon>
        <taxon>Pooideae</taxon>
        <taxon>Triticodae</taxon>
        <taxon>Triticeae</taxon>
        <taxon>Triticinae</taxon>
        <taxon>Triticum</taxon>
    </lineage>
</organism>
<feature type="compositionally biased region" description="Polar residues" evidence="1">
    <location>
        <begin position="119"/>
        <end position="130"/>
    </location>
</feature>
<accession>A0A7H4LKH4</accession>
<proteinExistence type="predicted"/>
<dbReference type="CDD" id="cd06503">
    <property type="entry name" value="ATP-synt_Fo_b"/>
    <property type="match status" value="1"/>
</dbReference>
<sequence length="579" mass="66144">MGEGSNRAYVDGHKVWYDSLDKLTCSPIMVEHLVEEIGWEMAGRLKAYYQIPILDITQNSLRHIRSEADTDQMMMFLSIGHHFFSIYLDHDDSLITKKVVDDVVKFPRAELPPVFSPSKDGTNPHSSKPGNSEEDCPIPIQVVYPNNVPHEDGNPFMFVRRQCTFGEGAEENAEQQGQAGQHDDVQQHEDAEHRCFEGNVGIDSDSDDSDFDPGDMVDSDFEISDDDDGDLYADNVDEDEPVQRKEKVKQKTTAKDKGVVGEENMSDYESEGEDLWAPDSDDEMQTKFRAFRKEDLTCPKFHVVQVLENVDLLRKAIKEYSCKNRVDVKLPVNDRKRTSPETGTLVEDLMVDHMLQQRPLPRVLRHTPIPESTFLTNAQAMLNQAQTSTNTIRQGELAKKMLAMKQQRKKELQDRKQAILEARIEAELKKAEEAARRRHEKAEKKAIEAEKKREAATQKKETMAILRQARAETRQIIVETQRELSAERKEKLGAERKAQKEAAPAKKLEEKKAIAAQKESERQALLAKKHEEKQALAAKKQAERQSLAAKKEQLRKQAQRNMEEAGHVPERSSMFDIFR</sequence>
<feature type="region of interest" description="Disordered" evidence="1">
    <location>
        <begin position="435"/>
        <end position="460"/>
    </location>
</feature>
<evidence type="ECO:0000313" key="2">
    <source>
        <dbReference type="EMBL" id="SPT19112.1"/>
    </source>
</evidence>
<protein>
    <submittedName>
        <fullName evidence="2">Uncharacterized protein</fullName>
    </submittedName>
</protein>
<evidence type="ECO:0000313" key="3">
    <source>
        <dbReference type="Proteomes" id="UP000280104"/>
    </source>
</evidence>
<dbReference type="AlphaFoldDB" id="A0A7H4LKH4"/>
<feature type="region of interest" description="Disordered" evidence="1">
    <location>
        <begin position="168"/>
        <end position="258"/>
    </location>
</feature>
<feature type="compositionally biased region" description="Basic and acidic residues" evidence="1">
    <location>
        <begin position="181"/>
        <end position="196"/>
    </location>
</feature>
<reference evidence="2 3" key="1">
    <citation type="submission" date="2018-05" db="EMBL/GenBank/DDBJ databases">
        <authorList>
            <person name="Thind KAUR A."/>
        </authorList>
    </citation>
    <scope>NUCLEOTIDE SEQUENCE [LARGE SCALE GENOMIC DNA]</scope>
</reference>
<feature type="compositionally biased region" description="Basic and acidic residues" evidence="1">
    <location>
        <begin position="549"/>
        <end position="570"/>
    </location>
</feature>